<name>A0A0Q3P3Z7_AMAAE</name>
<evidence type="ECO:0000313" key="3">
    <source>
        <dbReference type="Proteomes" id="UP000051836"/>
    </source>
</evidence>
<dbReference type="PANTHER" id="PTHR14499:SF27">
    <property type="entry name" value="BTB_POZ DOMAIN-CONTAINING PROTEIN KCTD15"/>
    <property type="match status" value="1"/>
</dbReference>
<dbReference type="OrthoDB" id="9246859at2759"/>
<dbReference type="Proteomes" id="UP000051836">
    <property type="component" value="Unassembled WGS sequence"/>
</dbReference>
<dbReference type="AlphaFoldDB" id="A0A0Q3P3Z7"/>
<dbReference type="Gene3D" id="3.30.710.10">
    <property type="entry name" value="Potassium Channel Kv1.1, Chain A"/>
    <property type="match status" value="2"/>
</dbReference>
<dbReference type="InterPro" id="IPR003131">
    <property type="entry name" value="T1-type_BTB"/>
</dbReference>
<keyword evidence="3" id="KW-1185">Reference proteome</keyword>
<dbReference type="PANTHER" id="PTHR14499">
    <property type="entry name" value="POTASSIUM CHANNEL TETRAMERIZATION DOMAIN-CONTAINING"/>
    <property type="match status" value="1"/>
</dbReference>
<accession>A0A0Q3P3Z7</accession>
<dbReference type="EMBL" id="LMAW01002955">
    <property type="protein sequence ID" value="KQK75283.1"/>
    <property type="molecule type" value="Genomic_DNA"/>
</dbReference>
<proteinExistence type="predicted"/>
<sequence length="164" mass="18415">MEGRSMSRLSLTRSPVSPLAAQGIPLPAQLTKSNAPVHIDVGGHMYTSSLATLTKYPDSRLLVFQKGKCLVCNEEKVRMCSSARVPSKLVKGGTLDSKPEPRISRLFNGTEPIVLDSLKQHYFIDRDGEIFRYILSFLRTSKLLLPDDFKDFQYLVYYTGDTII</sequence>
<evidence type="ECO:0000313" key="2">
    <source>
        <dbReference type="EMBL" id="KQK75283.1"/>
    </source>
</evidence>
<reference evidence="2 3" key="1">
    <citation type="submission" date="2015-10" db="EMBL/GenBank/DDBJ databases">
        <authorList>
            <person name="Gilbert D.G."/>
        </authorList>
    </citation>
    <scope>NUCLEOTIDE SEQUENCE [LARGE SCALE GENOMIC DNA]</scope>
    <source>
        <strain evidence="2">FVVF132</strain>
    </source>
</reference>
<dbReference type="STRING" id="12930.A0A0Q3P3Z7"/>
<feature type="domain" description="Potassium channel tetramerisation-type BTB" evidence="1">
    <location>
        <begin position="93"/>
        <end position="148"/>
    </location>
</feature>
<dbReference type="SUPFAM" id="SSF54695">
    <property type="entry name" value="POZ domain"/>
    <property type="match status" value="2"/>
</dbReference>
<dbReference type="InterPro" id="IPR011333">
    <property type="entry name" value="SKP1/BTB/POZ_sf"/>
</dbReference>
<dbReference type="GO" id="GO:0051260">
    <property type="term" value="P:protein homooligomerization"/>
    <property type="evidence" value="ECO:0007669"/>
    <property type="project" value="InterPro"/>
</dbReference>
<comment type="caution">
    <text evidence="2">The sequence shown here is derived from an EMBL/GenBank/DDBJ whole genome shotgun (WGS) entry which is preliminary data.</text>
</comment>
<dbReference type="Pfam" id="PF02214">
    <property type="entry name" value="BTB_2"/>
    <property type="match status" value="1"/>
</dbReference>
<organism evidence="2 3">
    <name type="scientific">Amazona aestiva</name>
    <name type="common">Blue-fronted Amazon parrot</name>
    <dbReference type="NCBI Taxonomy" id="12930"/>
    <lineage>
        <taxon>Eukaryota</taxon>
        <taxon>Metazoa</taxon>
        <taxon>Chordata</taxon>
        <taxon>Craniata</taxon>
        <taxon>Vertebrata</taxon>
        <taxon>Euteleostomi</taxon>
        <taxon>Archelosauria</taxon>
        <taxon>Archosauria</taxon>
        <taxon>Dinosauria</taxon>
        <taxon>Saurischia</taxon>
        <taxon>Theropoda</taxon>
        <taxon>Coelurosauria</taxon>
        <taxon>Aves</taxon>
        <taxon>Neognathae</taxon>
        <taxon>Neoaves</taxon>
        <taxon>Telluraves</taxon>
        <taxon>Australaves</taxon>
        <taxon>Psittaciformes</taxon>
        <taxon>Psittacidae</taxon>
        <taxon>Amazona</taxon>
    </lineage>
</organism>
<evidence type="ECO:0000259" key="1">
    <source>
        <dbReference type="Pfam" id="PF02214"/>
    </source>
</evidence>
<gene>
    <name evidence="2" type="ORF">AAES_248005</name>
</gene>
<protein>
    <recommendedName>
        <fullName evidence="1">Potassium channel tetramerisation-type BTB domain-containing protein</fullName>
    </recommendedName>
</protein>